<dbReference type="Proteomes" id="UP000824263">
    <property type="component" value="Unassembled WGS sequence"/>
</dbReference>
<protein>
    <recommendedName>
        <fullName evidence="5">DUF2335 domain-containing protein</fullName>
    </recommendedName>
</protein>
<reference evidence="3" key="1">
    <citation type="journal article" date="2021" name="PeerJ">
        <title>Extensive microbial diversity within the chicken gut microbiome revealed by metagenomics and culture.</title>
        <authorList>
            <person name="Gilroy R."/>
            <person name="Ravi A."/>
            <person name="Getino M."/>
            <person name="Pursley I."/>
            <person name="Horton D.L."/>
            <person name="Alikhan N.F."/>
            <person name="Baker D."/>
            <person name="Gharbi K."/>
            <person name="Hall N."/>
            <person name="Watson M."/>
            <person name="Adriaenssens E.M."/>
            <person name="Foster-Nyarko E."/>
            <person name="Jarju S."/>
            <person name="Secka A."/>
            <person name="Antonio M."/>
            <person name="Oren A."/>
            <person name="Chaudhuri R.R."/>
            <person name="La Ragione R."/>
            <person name="Hildebrand F."/>
            <person name="Pallen M.J."/>
        </authorList>
    </citation>
    <scope>NUCLEOTIDE SEQUENCE</scope>
    <source>
        <strain evidence="3">ChiSxjej1B13-11762</strain>
    </source>
</reference>
<keyword evidence="2" id="KW-0472">Membrane</keyword>
<keyword evidence="2" id="KW-0812">Transmembrane</keyword>
<dbReference type="EMBL" id="DXGF01000032">
    <property type="protein sequence ID" value="HIW83031.1"/>
    <property type="molecule type" value="Genomic_DNA"/>
</dbReference>
<evidence type="ECO:0000256" key="1">
    <source>
        <dbReference type="SAM" id="MobiDB-lite"/>
    </source>
</evidence>
<evidence type="ECO:0000313" key="3">
    <source>
        <dbReference type="EMBL" id="HIW83031.1"/>
    </source>
</evidence>
<feature type="compositionally biased region" description="Basic and acidic residues" evidence="1">
    <location>
        <begin position="12"/>
        <end position="56"/>
    </location>
</feature>
<gene>
    <name evidence="3" type="ORF">H9873_01720</name>
</gene>
<name>A0A9D1R791_9FIRM</name>
<feature type="transmembrane region" description="Helical" evidence="2">
    <location>
        <begin position="157"/>
        <end position="174"/>
    </location>
</feature>
<organism evidence="3 4">
    <name type="scientific">Candidatus Dorea gallistercoris</name>
    <dbReference type="NCBI Taxonomy" id="2838542"/>
    <lineage>
        <taxon>Bacteria</taxon>
        <taxon>Bacillati</taxon>
        <taxon>Bacillota</taxon>
        <taxon>Clostridia</taxon>
        <taxon>Lachnospirales</taxon>
        <taxon>Lachnospiraceae</taxon>
        <taxon>Dorea</taxon>
    </lineage>
</organism>
<comment type="caution">
    <text evidence="3">The sequence shown here is derived from an EMBL/GenBank/DDBJ whole genome shotgun (WGS) entry which is preliminary data.</text>
</comment>
<feature type="transmembrane region" description="Helical" evidence="2">
    <location>
        <begin position="131"/>
        <end position="151"/>
    </location>
</feature>
<proteinExistence type="predicted"/>
<keyword evidence="2" id="KW-1133">Transmembrane helix</keyword>
<evidence type="ECO:0008006" key="5">
    <source>
        <dbReference type="Google" id="ProtNLM"/>
    </source>
</evidence>
<evidence type="ECO:0000313" key="4">
    <source>
        <dbReference type="Proteomes" id="UP000824263"/>
    </source>
</evidence>
<evidence type="ECO:0000256" key="2">
    <source>
        <dbReference type="SAM" id="Phobius"/>
    </source>
</evidence>
<reference evidence="3" key="2">
    <citation type="submission" date="2021-04" db="EMBL/GenBank/DDBJ databases">
        <authorList>
            <person name="Gilroy R."/>
        </authorList>
    </citation>
    <scope>NUCLEOTIDE SEQUENCE</scope>
    <source>
        <strain evidence="3">ChiSxjej1B13-11762</strain>
    </source>
</reference>
<accession>A0A9D1R791</accession>
<dbReference type="AlphaFoldDB" id="A0A9D1R791"/>
<feature type="region of interest" description="Disordered" evidence="1">
    <location>
        <begin position="1"/>
        <end position="80"/>
    </location>
</feature>
<sequence length="180" mass="20754">MTSINGGDIVSEELKNAEELAQEQEHTKTDKESAKTEAEDQSQEEEKVTEQEEIRQEGSQAQGTADRQDSEQTQRRWRGGRLHFGEEEDMFFRDEEIISKLEGEDLLTYLSMEQKKEEMRQNAREVRERRIFSGFQLTVSLAAIVAIVGFLRDNPTVLVNILYIIGIIAALWILKHPKDK</sequence>